<reference evidence="7 8" key="1">
    <citation type="submission" date="2018-10" db="EMBL/GenBank/DDBJ databases">
        <title>Butyricimonas faecalis sp. nov., isolated from human faeces and emended description of the genus Butyricimonas.</title>
        <authorList>
            <person name="Le Roy T."/>
            <person name="Van der Smissen P."/>
            <person name="Paquot A."/>
            <person name="Delzenne N."/>
            <person name="Muccioli G."/>
            <person name="Collet J.-F."/>
            <person name="Cani P.D."/>
        </authorList>
    </citation>
    <scope>NUCLEOTIDE SEQUENCE [LARGE SCALE GENOMIC DNA]</scope>
    <source>
        <strain evidence="7 8">H184</strain>
    </source>
</reference>
<evidence type="ECO:0000256" key="1">
    <source>
        <dbReference type="ARBA" id="ARBA00010641"/>
    </source>
</evidence>
<gene>
    <name evidence="7" type="ORF">D8S85_20765</name>
</gene>
<dbReference type="InterPro" id="IPR014284">
    <property type="entry name" value="RNA_pol_sigma-70_dom"/>
</dbReference>
<proteinExistence type="inferred from homology"/>
<evidence type="ECO:0000313" key="8">
    <source>
        <dbReference type="Proteomes" id="UP000270673"/>
    </source>
</evidence>
<sequence length="194" mass="22805">MHLFDDHNVLLKALQKGEEKAFEYIFNHYYDGLLNYAGRIVGETELANDLVQETFCKLYEGHADLNIHLSIKSYLYKSVYNSCLNELKHRKVVNNYVDREMLNFYFSEIIQTPEAELALLDEDINNALQEAIDKLPERCREIFVLSKMDEMSNKEIAEHLNISVKTVEIQMTKALSRLRMELEWLLCVIFITNF</sequence>
<name>A0A3Q9ISQ5_9BACT</name>
<comment type="similarity">
    <text evidence="1">Belongs to the sigma-70 factor family. ECF subfamily.</text>
</comment>
<evidence type="ECO:0000259" key="5">
    <source>
        <dbReference type="Pfam" id="PF04542"/>
    </source>
</evidence>
<dbReference type="InterPro" id="IPR039425">
    <property type="entry name" value="RNA_pol_sigma-70-like"/>
</dbReference>
<dbReference type="KEGG" id="buy:D8S85_20765"/>
<dbReference type="InterPro" id="IPR036388">
    <property type="entry name" value="WH-like_DNA-bd_sf"/>
</dbReference>
<dbReference type="InterPro" id="IPR013249">
    <property type="entry name" value="RNA_pol_sigma70_r4_t2"/>
</dbReference>
<keyword evidence="8" id="KW-1185">Reference proteome</keyword>
<keyword evidence="3" id="KW-0731">Sigma factor</keyword>
<dbReference type="NCBIfam" id="TIGR02937">
    <property type="entry name" value="sigma70-ECF"/>
    <property type="match status" value="1"/>
</dbReference>
<keyword evidence="4" id="KW-0804">Transcription</keyword>
<evidence type="ECO:0000256" key="4">
    <source>
        <dbReference type="ARBA" id="ARBA00023163"/>
    </source>
</evidence>
<dbReference type="Proteomes" id="UP000270673">
    <property type="component" value="Chromosome"/>
</dbReference>
<accession>A0A3Q9ISQ5</accession>
<dbReference type="InterPro" id="IPR013324">
    <property type="entry name" value="RNA_pol_sigma_r3/r4-like"/>
</dbReference>
<keyword evidence="2" id="KW-0805">Transcription regulation</keyword>
<dbReference type="InterPro" id="IPR014327">
    <property type="entry name" value="RNA_pol_sigma70_bacteroid"/>
</dbReference>
<dbReference type="Pfam" id="PF04542">
    <property type="entry name" value="Sigma70_r2"/>
    <property type="match status" value="1"/>
</dbReference>
<dbReference type="SUPFAM" id="SSF88659">
    <property type="entry name" value="Sigma3 and sigma4 domains of RNA polymerase sigma factors"/>
    <property type="match status" value="1"/>
</dbReference>
<protein>
    <submittedName>
        <fullName evidence="7">RNA polymerase sigma-70 factor</fullName>
    </submittedName>
</protein>
<dbReference type="InterPro" id="IPR013325">
    <property type="entry name" value="RNA_pol_sigma_r2"/>
</dbReference>
<dbReference type="SUPFAM" id="SSF88946">
    <property type="entry name" value="Sigma2 domain of RNA polymerase sigma factors"/>
    <property type="match status" value="1"/>
</dbReference>
<dbReference type="PANTHER" id="PTHR43133:SF46">
    <property type="entry name" value="RNA POLYMERASE SIGMA-70 FACTOR ECF SUBFAMILY"/>
    <property type="match status" value="1"/>
</dbReference>
<dbReference type="EMBL" id="CP032819">
    <property type="protein sequence ID" value="AZS31738.1"/>
    <property type="molecule type" value="Genomic_DNA"/>
</dbReference>
<organism evidence="7 8">
    <name type="scientific">Butyricimonas faecalis</name>
    <dbReference type="NCBI Taxonomy" id="2093856"/>
    <lineage>
        <taxon>Bacteria</taxon>
        <taxon>Pseudomonadati</taxon>
        <taxon>Bacteroidota</taxon>
        <taxon>Bacteroidia</taxon>
        <taxon>Bacteroidales</taxon>
        <taxon>Odoribacteraceae</taxon>
        <taxon>Butyricimonas</taxon>
    </lineage>
</organism>
<evidence type="ECO:0000256" key="2">
    <source>
        <dbReference type="ARBA" id="ARBA00023015"/>
    </source>
</evidence>
<dbReference type="Pfam" id="PF08281">
    <property type="entry name" value="Sigma70_r4_2"/>
    <property type="match status" value="1"/>
</dbReference>
<dbReference type="AlphaFoldDB" id="A0A3Q9ISQ5"/>
<feature type="domain" description="RNA polymerase sigma factor 70 region 4 type 2" evidence="6">
    <location>
        <begin position="126"/>
        <end position="178"/>
    </location>
</feature>
<dbReference type="PANTHER" id="PTHR43133">
    <property type="entry name" value="RNA POLYMERASE ECF-TYPE SIGMA FACTO"/>
    <property type="match status" value="1"/>
</dbReference>
<dbReference type="GO" id="GO:0003677">
    <property type="term" value="F:DNA binding"/>
    <property type="evidence" value="ECO:0007669"/>
    <property type="project" value="InterPro"/>
</dbReference>
<dbReference type="Gene3D" id="1.10.10.10">
    <property type="entry name" value="Winged helix-like DNA-binding domain superfamily/Winged helix DNA-binding domain"/>
    <property type="match status" value="1"/>
</dbReference>
<dbReference type="GO" id="GO:0006352">
    <property type="term" value="P:DNA-templated transcription initiation"/>
    <property type="evidence" value="ECO:0007669"/>
    <property type="project" value="InterPro"/>
</dbReference>
<feature type="domain" description="RNA polymerase sigma-70 region 2" evidence="5">
    <location>
        <begin position="26"/>
        <end position="91"/>
    </location>
</feature>
<dbReference type="OrthoDB" id="9782991at2"/>
<dbReference type="NCBIfam" id="TIGR02985">
    <property type="entry name" value="Sig70_bacteroi1"/>
    <property type="match status" value="1"/>
</dbReference>
<dbReference type="GO" id="GO:0016987">
    <property type="term" value="F:sigma factor activity"/>
    <property type="evidence" value="ECO:0007669"/>
    <property type="project" value="UniProtKB-KW"/>
</dbReference>
<dbReference type="RefSeq" id="WP_106624160.1">
    <property type="nucleotide sequence ID" value="NZ_CP032819.1"/>
</dbReference>
<dbReference type="CDD" id="cd06171">
    <property type="entry name" value="Sigma70_r4"/>
    <property type="match status" value="1"/>
</dbReference>
<dbReference type="InterPro" id="IPR007627">
    <property type="entry name" value="RNA_pol_sigma70_r2"/>
</dbReference>
<dbReference type="Gene3D" id="1.10.1740.10">
    <property type="match status" value="1"/>
</dbReference>
<evidence type="ECO:0000313" key="7">
    <source>
        <dbReference type="EMBL" id="AZS31738.1"/>
    </source>
</evidence>
<evidence type="ECO:0000256" key="3">
    <source>
        <dbReference type="ARBA" id="ARBA00023082"/>
    </source>
</evidence>
<evidence type="ECO:0000259" key="6">
    <source>
        <dbReference type="Pfam" id="PF08281"/>
    </source>
</evidence>